<accession>A0ABR4ZGS7</accession>
<proteinExistence type="inferred from homology"/>
<dbReference type="SUPFAM" id="SSF53850">
    <property type="entry name" value="Periplasmic binding protein-like II"/>
    <property type="match status" value="1"/>
</dbReference>
<dbReference type="PANTHER" id="PTHR43649:SF29">
    <property type="entry name" value="OSMOPROTECTIVE COMPOUNDS-BINDING PROTEIN GGTB"/>
    <property type="match status" value="1"/>
</dbReference>
<evidence type="ECO:0000313" key="3">
    <source>
        <dbReference type="EMBL" id="KIA64516.1"/>
    </source>
</evidence>
<sequence>MRTRRELLQVALVAPLAAACAPDLLLGNPGAVRVGVSWSGTELTAFRAVLARLGFPHPVDVVPLGDEIETAFTAGGRSAPDLVMLPQAGRVRPLAERRKLRPVSERLWSDGADPAYPEIWRQLLQHNGKHYGVPFKAADKSMVWYDRQLVERYRLGDPAGWTLADWLDRMEFLADSPVRLLALGAADGWVLTDVFENALLAESPRIYDEVAAGRADRTWESPAVRAAFRHLGSLWGHRHAFPGGIAVALTKQFPDAVREVFEHRRAVMVVAPDFAEPIVRAAVRRSRRREEVVGVAAFPAVTPEVAAPRIVGGDVMVVTESATDRAMDLVAALAAPTAPVPWIEGYGGFIAPNLRTEARYSALLGPVARTLRTRSAFDLSDRIGAVGGRNGLWRILTDFFTTVGNGATERLDEATDRAIAALDAVDRRRR</sequence>
<dbReference type="Gene3D" id="3.40.190.10">
    <property type="entry name" value="Periplasmic binding protein-like II"/>
    <property type="match status" value="2"/>
</dbReference>
<organism evidence="3 4">
    <name type="scientific">Nocardia vulneris</name>
    <dbReference type="NCBI Taxonomy" id="1141657"/>
    <lineage>
        <taxon>Bacteria</taxon>
        <taxon>Bacillati</taxon>
        <taxon>Actinomycetota</taxon>
        <taxon>Actinomycetes</taxon>
        <taxon>Mycobacteriales</taxon>
        <taxon>Nocardiaceae</taxon>
        <taxon>Nocardia</taxon>
    </lineage>
</organism>
<reference evidence="3 4" key="1">
    <citation type="journal article" date="2014" name="Int. J. Syst. Evol. Microbiol.">
        <title>Nocardia vulneris sp. nov., isolated from wounds of human patients in North America.</title>
        <authorList>
            <person name="Lasker B.A."/>
            <person name="Bell M."/>
            <person name="Klenk H.P."/>
            <person name="Sproer C."/>
            <person name="Schumann C."/>
            <person name="Schumann P."/>
            <person name="Brown J.M."/>
        </authorList>
    </citation>
    <scope>NUCLEOTIDE SEQUENCE [LARGE SCALE GENOMIC DNA]</scope>
    <source>
        <strain evidence="3 4">W9851</strain>
    </source>
</reference>
<keyword evidence="2" id="KW-0813">Transport</keyword>
<dbReference type="PROSITE" id="PS51257">
    <property type="entry name" value="PROKAR_LIPOPROTEIN"/>
    <property type="match status" value="1"/>
</dbReference>
<evidence type="ECO:0000313" key="4">
    <source>
        <dbReference type="Proteomes" id="UP000031364"/>
    </source>
</evidence>
<evidence type="ECO:0000256" key="2">
    <source>
        <dbReference type="ARBA" id="ARBA00022448"/>
    </source>
</evidence>
<dbReference type="RefSeq" id="WP_043669312.1">
    <property type="nucleotide sequence ID" value="NZ_BDCI01000029.1"/>
</dbReference>
<gene>
    <name evidence="3" type="ORF">FG87_13250</name>
</gene>
<comment type="similarity">
    <text evidence="1">Belongs to the bacterial solute-binding protein 1 family.</text>
</comment>
<dbReference type="Proteomes" id="UP000031364">
    <property type="component" value="Unassembled WGS sequence"/>
</dbReference>
<dbReference type="EMBL" id="JNFP01000013">
    <property type="protein sequence ID" value="KIA64516.1"/>
    <property type="molecule type" value="Genomic_DNA"/>
</dbReference>
<protein>
    <submittedName>
        <fullName evidence="3">ABC transporter substrate-binding protein</fullName>
    </submittedName>
</protein>
<keyword evidence="4" id="KW-1185">Reference proteome</keyword>
<comment type="caution">
    <text evidence="3">The sequence shown here is derived from an EMBL/GenBank/DDBJ whole genome shotgun (WGS) entry which is preliminary data.</text>
</comment>
<dbReference type="InterPro" id="IPR050490">
    <property type="entry name" value="Bact_solute-bd_prot1"/>
</dbReference>
<evidence type="ECO:0000256" key="1">
    <source>
        <dbReference type="ARBA" id="ARBA00008520"/>
    </source>
</evidence>
<dbReference type="PANTHER" id="PTHR43649">
    <property type="entry name" value="ARABINOSE-BINDING PROTEIN-RELATED"/>
    <property type="match status" value="1"/>
</dbReference>
<name>A0ABR4ZGS7_9NOCA</name>